<keyword evidence="2" id="KW-1185">Reference proteome</keyword>
<evidence type="ECO:0000313" key="2">
    <source>
        <dbReference type="Proteomes" id="UP000054477"/>
    </source>
</evidence>
<dbReference type="HOGENOM" id="CLU_2694506_0_0_1"/>
<protein>
    <submittedName>
        <fullName evidence="1">Uncharacterized protein</fullName>
    </submittedName>
</protein>
<dbReference type="EMBL" id="KN838710">
    <property type="protein sequence ID" value="KIJ96823.1"/>
    <property type="molecule type" value="Genomic_DNA"/>
</dbReference>
<feature type="non-terminal residue" evidence="1">
    <location>
        <position position="1"/>
    </location>
</feature>
<name>A0A0C9X678_9AGAR</name>
<feature type="non-terminal residue" evidence="1">
    <location>
        <position position="74"/>
    </location>
</feature>
<sequence>TDKASFISTASSHDLTTHHRVNTSFDPAMGFGAGAPGHSVGRSNAGKLNNYLHGLNRRLQEENEALLARLRNLE</sequence>
<evidence type="ECO:0000313" key="1">
    <source>
        <dbReference type="EMBL" id="KIJ96823.1"/>
    </source>
</evidence>
<dbReference type="Proteomes" id="UP000054477">
    <property type="component" value="Unassembled WGS sequence"/>
</dbReference>
<dbReference type="AlphaFoldDB" id="A0A0C9X678"/>
<dbReference type="STRING" id="1095629.A0A0C9X678"/>
<proteinExistence type="predicted"/>
<accession>A0A0C9X678</accession>
<organism evidence="1 2">
    <name type="scientific">Laccaria amethystina LaAM-08-1</name>
    <dbReference type="NCBI Taxonomy" id="1095629"/>
    <lineage>
        <taxon>Eukaryota</taxon>
        <taxon>Fungi</taxon>
        <taxon>Dikarya</taxon>
        <taxon>Basidiomycota</taxon>
        <taxon>Agaricomycotina</taxon>
        <taxon>Agaricomycetes</taxon>
        <taxon>Agaricomycetidae</taxon>
        <taxon>Agaricales</taxon>
        <taxon>Agaricineae</taxon>
        <taxon>Hydnangiaceae</taxon>
        <taxon>Laccaria</taxon>
    </lineage>
</organism>
<reference evidence="2" key="2">
    <citation type="submission" date="2015-01" db="EMBL/GenBank/DDBJ databases">
        <title>Evolutionary Origins and Diversification of the Mycorrhizal Mutualists.</title>
        <authorList>
            <consortium name="DOE Joint Genome Institute"/>
            <consortium name="Mycorrhizal Genomics Consortium"/>
            <person name="Kohler A."/>
            <person name="Kuo A."/>
            <person name="Nagy L.G."/>
            <person name="Floudas D."/>
            <person name="Copeland A."/>
            <person name="Barry K.W."/>
            <person name="Cichocki N."/>
            <person name="Veneault-Fourrey C."/>
            <person name="LaButti K."/>
            <person name="Lindquist E.A."/>
            <person name="Lipzen A."/>
            <person name="Lundell T."/>
            <person name="Morin E."/>
            <person name="Murat C."/>
            <person name="Riley R."/>
            <person name="Ohm R."/>
            <person name="Sun H."/>
            <person name="Tunlid A."/>
            <person name="Henrissat B."/>
            <person name="Grigoriev I.V."/>
            <person name="Hibbett D.S."/>
            <person name="Martin F."/>
        </authorList>
    </citation>
    <scope>NUCLEOTIDE SEQUENCE [LARGE SCALE GENOMIC DNA]</scope>
    <source>
        <strain evidence="2">LaAM-08-1</strain>
    </source>
</reference>
<dbReference type="OrthoDB" id="2020852at2759"/>
<reference evidence="1 2" key="1">
    <citation type="submission" date="2014-04" db="EMBL/GenBank/DDBJ databases">
        <authorList>
            <consortium name="DOE Joint Genome Institute"/>
            <person name="Kuo A."/>
            <person name="Kohler A."/>
            <person name="Nagy L.G."/>
            <person name="Floudas D."/>
            <person name="Copeland A."/>
            <person name="Barry K.W."/>
            <person name="Cichocki N."/>
            <person name="Veneault-Fourrey C."/>
            <person name="LaButti K."/>
            <person name="Lindquist E.A."/>
            <person name="Lipzen A."/>
            <person name="Lundell T."/>
            <person name="Morin E."/>
            <person name="Murat C."/>
            <person name="Sun H."/>
            <person name="Tunlid A."/>
            <person name="Henrissat B."/>
            <person name="Grigoriev I.V."/>
            <person name="Hibbett D.S."/>
            <person name="Martin F."/>
            <person name="Nordberg H.P."/>
            <person name="Cantor M.N."/>
            <person name="Hua S.X."/>
        </authorList>
    </citation>
    <scope>NUCLEOTIDE SEQUENCE [LARGE SCALE GENOMIC DNA]</scope>
    <source>
        <strain evidence="1 2">LaAM-08-1</strain>
    </source>
</reference>
<gene>
    <name evidence="1" type="ORF">K443DRAFT_48054</name>
</gene>